<evidence type="ECO:0000313" key="2">
    <source>
        <dbReference type="EMBL" id="KAK4078475.1"/>
    </source>
</evidence>
<dbReference type="EMBL" id="JAWRVI010000082">
    <property type="protein sequence ID" value="KAK4078475.1"/>
    <property type="molecule type" value="Genomic_DNA"/>
</dbReference>
<comment type="caution">
    <text evidence="2">The sequence shown here is derived from an EMBL/GenBank/DDBJ whole genome shotgun (WGS) entry which is preliminary data.</text>
</comment>
<feature type="region of interest" description="Disordered" evidence="1">
    <location>
        <begin position="50"/>
        <end position="72"/>
    </location>
</feature>
<feature type="region of interest" description="Disordered" evidence="1">
    <location>
        <begin position="101"/>
        <end position="122"/>
    </location>
</feature>
<name>A0ABR0BI76_PURLI</name>
<gene>
    <name evidence="2" type="ORF">Purlil1_11928</name>
</gene>
<proteinExistence type="predicted"/>
<sequence length="228" mass="24262">MHRPAAREPLLLSLLHPQGLTSAWLGHAATARLFHATSPHTRVFEGGRGHGQAGMGWSRPGRSRSASPVETTTTTETELMASERRNWTQISTEYHLADLASPRLASPSEAHREPAPGGDIRERLVPPVFTPDGSTALCVLSATSVPVLSPGSAFPPSGTEPAEAPTMGFEASRSRALRQTLLDPRRVGPRHTAKTRSVTAFLAASACAWMVNASDSSDLNCLTCPDLA</sequence>
<keyword evidence="3" id="KW-1185">Reference proteome</keyword>
<dbReference type="Proteomes" id="UP001287286">
    <property type="component" value="Unassembled WGS sequence"/>
</dbReference>
<evidence type="ECO:0000256" key="1">
    <source>
        <dbReference type="SAM" id="MobiDB-lite"/>
    </source>
</evidence>
<accession>A0ABR0BI76</accession>
<protein>
    <submittedName>
        <fullName evidence="2">Uncharacterized protein</fullName>
    </submittedName>
</protein>
<organism evidence="2 3">
    <name type="scientific">Purpureocillium lilacinum</name>
    <name type="common">Paecilomyces lilacinus</name>
    <dbReference type="NCBI Taxonomy" id="33203"/>
    <lineage>
        <taxon>Eukaryota</taxon>
        <taxon>Fungi</taxon>
        <taxon>Dikarya</taxon>
        <taxon>Ascomycota</taxon>
        <taxon>Pezizomycotina</taxon>
        <taxon>Sordariomycetes</taxon>
        <taxon>Hypocreomycetidae</taxon>
        <taxon>Hypocreales</taxon>
        <taxon>Ophiocordycipitaceae</taxon>
        <taxon>Purpureocillium</taxon>
    </lineage>
</organism>
<evidence type="ECO:0000313" key="3">
    <source>
        <dbReference type="Proteomes" id="UP001287286"/>
    </source>
</evidence>
<feature type="compositionally biased region" description="Basic and acidic residues" evidence="1">
    <location>
        <begin position="109"/>
        <end position="122"/>
    </location>
</feature>
<reference evidence="2 3" key="1">
    <citation type="journal article" date="2024" name="Microbiol. Resour. Announc.">
        <title>Genome annotations for the ascomycete fungi Trichoderma harzianum, Trichoderma aggressivum, and Purpureocillium lilacinum.</title>
        <authorList>
            <person name="Beijen E.P.W."/>
            <person name="Ohm R.A."/>
        </authorList>
    </citation>
    <scope>NUCLEOTIDE SEQUENCE [LARGE SCALE GENOMIC DNA]</scope>
    <source>
        <strain evidence="2 3">CBS 150709</strain>
    </source>
</reference>